<dbReference type="SMART" id="SM00487">
    <property type="entry name" value="DEXDc"/>
    <property type="match status" value="1"/>
</dbReference>
<feature type="domain" description="Helicase C-terminal" evidence="4">
    <location>
        <begin position="984"/>
        <end position="1143"/>
    </location>
</feature>
<dbReference type="InterPro" id="IPR001650">
    <property type="entry name" value="Helicase_C-like"/>
</dbReference>
<dbReference type="Pfam" id="PF00271">
    <property type="entry name" value="Helicase_C"/>
    <property type="match status" value="1"/>
</dbReference>
<keyword evidence="5" id="KW-0347">Helicase</keyword>
<evidence type="ECO:0000313" key="5">
    <source>
        <dbReference type="EMBL" id="GAA0628967.1"/>
    </source>
</evidence>
<evidence type="ECO:0000313" key="6">
    <source>
        <dbReference type="Proteomes" id="UP001500957"/>
    </source>
</evidence>
<dbReference type="InterPro" id="IPR018973">
    <property type="entry name" value="MZB"/>
</dbReference>
<dbReference type="EMBL" id="BAAAHE010000035">
    <property type="protein sequence ID" value="GAA0628967.1"/>
    <property type="molecule type" value="Genomic_DNA"/>
</dbReference>
<evidence type="ECO:0000256" key="1">
    <source>
        <dbReference type="ARBA" id="ARBA00022741"/>
    </source>
</evidence>
<gene>
    <name evidence="5" type="ORF">GCM10009547_35760</name>
</gene>
<dbReference type="Pfam" id="PF09369">
    <property type="entry name" value="MZB"/>
    <property type="match status" value="1"/>
</dbReference>
<accession>A0ABN1H4X4</accession>
<dbReference type="PANTHER" id="PTHR47957">
    <property type="entry name" value="ATP-DEPENDENT HELICASE HRQ1"/>
    <property type="match status" value="1"/>
</dbReference>
<organism evidence="5 6">
    <name type="scientific">Sporichthya brevicatena</name>
    <dbReference type="NCBI Taxonomy" id="171442"/>
    <lineage>
        <taxon>Bacteria</taxon>
        <taxon>Bacillati</taxon>
        <taxon>Actinomycetota</taxon>
        <taxon>Actinomycetes</taxon>
        <taxon>Sporichthyales</taxon>
        <taxon>Sporichthyaceae</taxon>
        <taxon>Sporichthya</taxon>
    </lineage>
</organism>
<evidence type="ECO:0000259" key="4">
    <source>
        <dbReference type="PROSITE" id="PS51194"/>
    </source>
</evidence>
<sequence length="2124" mass="231083">MPELLPSVQAGAIRDSLTDYLTTTFALTDEDARRALAEFLGDPANGLFKGPYVRLRLPFRPAAEGWRDVLDWFPEGAPPPYGHQAAAYARLSSAALFGPERRPQPTLVTTGTGSGKTEAFLHPILDHALRAKRAGITGTKAIVLYPMNALANDQAGRLTKLLVNDPGLGGVTAALYTGEKGKLRTKVTADGLITDRAVIRSDPPDILLTNYKMLDQLLLRRADADLWAKSAHSLQYLVLDEFHTYDGAQGTDVAMLLRRLGLALKSHWAADDPQFTPDDWARPLGRITPVATSATLGDGGDPATMLEFAATVFGEPFPADAVVTETRLGVDEWIGDAPARVAADGYTPVNLAAATGVDWFGFADLGRTDGAALCRQVLGALYALDPAETDDLDADRALDLLKAHPLTPRLLEAAREAVPLRDLAVTLFADHADGAEEFLVALLAAFSHVRAKVGRAAANVDLHLWVRELTRIDRSVSAVPRYRWADDGEHADHADEPTADTGLALPALFCRHCGRSGWGVVLAPTGHDLDGADEQIRRRKLARDARYRPLLHAPTEGDAVIAEAAGQPEPRLVPGLRWLAVRERQLLPHPPSNTADFRGGSVLPVLTHTGDDAGDRSIDDTCPACGQKDAIRWLGSAIATLLSVTLSTLFGTENLDEREKKALVFTDSVQDAAHRAGFVQTRSYSLTLRAVLREAVGREPIDLQALVDQVIANAGDDRHRRYRIVPPDLADKEQFEPFWKRAKLREVPTGVRNRVKLRLLLDATLEFGLQSRTGRTLERTGSVAAEVAVGPAALLRAADQAIEEAGGLGTLDLIEGPDAARRTAWVRGVLERMRERGAIEHKWFHRYQQEDGARFSIWGGRPRAEGMPAFPAGRPAPGYPRVGGVNDKRSDLDPVTATQSWYALWTAKCLGLDPQNGSKLARLLFQRLAQADVITAVTSKSGAQIYQLPASSIVVAEVPLADLAGKRHELLCPTCQADTPASPTVVAQLDGAPCLVARCKGTLTPAARADNFYRRLYASADMRRVVAREHTSLLPDEDRRAYEDSFRSAHAEPQAPNVLVATPTLEMGIDIGDLSAVMLAGLPRSVASYLQRVGRAGRLTGNALCLSFVTGRGDQLPRLGDPLSVINGDVRPPATYLDAEEILRRQYIASIADVIARDPNGVHPATAKEAIGSTGEGSYLGSLIDLAETRSTELLDAFLGTFDGLADSARDRLREWATRPSGGPVGSSALAQRLHHASQRWATTVETLEHRRKAIHASLPDLQQRAEVLDSEGRPQKAPGASEEDVQAYRSAKAALRLTDSQLADLRGEYWIGVLEEHGLLPNYTLLGDGVELDVALSYVDPESGDYRTDSHRYRRGGAMALREFAPGATFYAGGSRIKVDAIELGHDAQAVRTWIHCAECGYARDLAIEGPVATCPRCASPGIADVNQRIDVVELEQVYSAMRRDDAAITDERDERDRGVYTIQVAADIDRDRITREWYVENYGFGAKHLRDLTIRWLNLGPAGARGPQRDIAGAVLAPALFRVCAACGQLDTGSGVNMPHEHRPWCPNRKLAEERVRTVALSRTLRTEGLVVRLPYSVTLGDTFALPSLSAALLLGLRERLGGAPDHLQLEVIVDPTAQNDAANPKALLLHDVVPGGTGYLAELAEPAAVWTILRRAWELLRDCACQHEERLACHRCLLPFAAPHLVRLTSRAAAERHLREILTADGEGEPPEAMSWTCTETAHVEQDPESWLEKRFRQVLLDRLKSMGATVREQPTSEGNKLTITLGGGRVWTLEPQQNMLGSKPDFVLRGQGVPDLVVFTDGWKYHASPSHPRVADDAIKRATLRDSGRVVLAVTAPDIETARTGTTPEPPPWWEPTMQGELMAMSSGALNSTSLSWALGNPIDLMLGWIQNPRPDDLSRLASWVPWFLAGRSRTGADLVVGGVVVEYDAFTAPAVRDVDNSWVWSQNTVALAATADGDPSAASVVLSLDDRTHQLGADGAKEAWREWLRLSNLLNLRTPPAHITTRTLLESGAEPATETTTTLTVTIPPPWKNLYDSATDAERDAILRMASDPRITVPEQGLETDDGIALGLAWPAQRVVSDAGMSEEDLADLEKHRWTVWRTDGDPPPRLSPDDDGKR</sequence>
<dbReference type="SMART" id="SM00490">
    <property type="entry name" value="HELICc"/>
    <property type="match status" value="1"/>
</dbReference>
<protein>
    <submittedName>
        <fullName evidence="5">DEAD/DEAH box helicase</fullName>
    </submittedName>
</protein>
<dbReference type="RefSeq" id="WP_344607251.1">
    <property type="nucleotide sequence ID" value="NZ_BAAAHE010000035.1"/>
</dbReference>
<dbReference type="PROSITE" id="PS51194">
    <property type="entry name" value="HELICASE_CTER"/>
    <property type="match status" value="1"/>
</dbReference>
<keyword evidence="6" id="KW-1185">Reference proteome</keyword>
<feature type="domain" description="Helicase ATP-binding" evidence="3">
    <location>
        <begin position="97"/>
        <end position="314"/>
    </location>
</feature>
<dbReference type="Proteomes" id="UP001500957">
    <property type="component" value="Unassembled WGS sequence"/>
</dbReference>
<dbReference type="Gene3D" id="3.40.50.300">
    <property type="entry name" value="P-loop containing nucleotide triphosphate hydrolases"/>
    <property type="match status" value="2"/>
</dbReference>
<evidence type="ECO:0000259" key="3">
    <source>
        <dbReference type="PROSITE" id="PS51192"/>
    </source>
</evidence>
<name>A0ABN1H4X4_9ACTN</name>
<dbReference type="SUPFAM" id="SSF52540">
    <property type="entry name" value="P-loop containing nucleoside triphosphate hydrolases"/>
    <property type="match status" value="2"/>
</dbReference>
<dbReference type="GO" id="GO:0004386">
    <property type="term" value="F:helicase activity"/>
    <property type="evidence" value="ECO:0007669"/>
    <property type="project" value="UniProtKB-KW"/>
</dbReference>
<dbReference type="InterPro" id="IPR027417">
    <property type="entry name" value="P-loop_NTPase"/>
</dbReference>
<dbReference type="InterPro" id="IPR014001">
    <property type="entry name" value="Helicase_ATP-bd"/>
</dbReference>
<proteinExistence type="predicted"/>
<dbReference type="PROSITE" id="PS51192">
    <property type="entry name" value="HELICASE_ATP_BIND_1"/>
    <property type="match status" value="1"/>
</dbReference>
<reference evidence="5 6" key="1">
    <citation type="journal article" date="2019" name="Int. J. Syst. Evol. Microbiol.">
        <title>The Global Catalogue of Microorganisms (GCM) 10K type strain sequencing project: providing services to taxonomists for standard genome sequencing and annotation.</title>
        <authorList>
            <consortium name="The Broad Institute Genomics Platform"/>
            <consortium name="The Broad Institute Genome Sequencing Center for Infectious Disease"/>
            <person name="Wu L."/>
            <person name="Ma J."/>
        </authorList>
    </citation>
    <scope>NUCLEOTIDE SEQUENCE [LARGE SCALE GENOMIC DNA]</scope>
    <source>
        <strain evidence="5 6">JCM 10671</strain>
    </source>
</reference>
<dbReference type="InterPro" id="IPR011545">
    <property type="entry name" value="DEAD/DEAH_box_helicase_dom"/>
</dbReference>
<comment type="caution">
    <text evidence="5">The sequence shown here is derived from an EMBL/GenBank/DDBJ whole genome shotgun (WGS) entry which is preliminary data.</text>
</comment>
<evidence type="ECO:0000256" key="2">
    <source>
        <dbReference type="ARBA" id="ARBA00022840"/>
    </source>
</evidence>
<dbReference type="Pfam" id="PF00270">
    <property type="entry name" value="DEAD"/>
    <property type="match status" value="1"/>
</dbReference>
<keyword evidence="5" id="KW-0378">Hydrolase</keyword>
<keyword evidence="2" id="KW-0067">ATP-binding</keyword>
<dbReference type="PANTHER" id="PTHR47957:SF3">
    <property type="entry name" value="ATP-DEPENDENT HELICASE HRQ1"/>
    <property type="match status" value="1"/>
</dbReference>
<keyword evidence="1" id="KW-0547">Nucleotide-binding</keyword>